<dbReference type="RefSeq" id="WP_071060453.1">
    <property type="nucleotide sequence ID" value="NZ_MKIE01000001.1"/>
</dbReference>
<dbReference type="Proteomes" id="UP000180254">
    <property type="component" value="Unassembled WGS sequence"/>
</dbReference>
<comment type="caution">
    <text evidence="1">The sequence shown here is derived from an EMBL/GenBank/DDBJ whole genome shotgun (WGS) entry which is preliminary data.</text>
</comment>
<dbReference type="OrthoDB" id="2986513at2"/>
<name>A0A1S1VBF1_9FIRM</name>
<dbReference type="EMBL" id="MKIE01000001">
    <property type="protein sequence ID" value="OHW63159.1"/>
    <property type="molecule type" value="Genomic_DNA"/>
</dbReference>
<sequence>MKKVFVLKKYLEFEKSLERRGFKVSTSSYKSYRTVTVDLEKSEMMKLSTDVFDTVKFEYEKRQIEKYIKRQGYGLRDLDLLSSKVREYISNEKNIGTDITTEKKALEMISNYIEKNEVLDLDGFIKFRMKFYKDAILDFAEMSIYDSKLETDYREFMSSFRYYMGRQRPRQKLVSLVIGEKGYAIIDKDSKMIDQSEVKNIGSEISETGLSKEEMVMGTLISTAPEIIHIYREKACSEELVAEIEEVFKGKVKHIFKDKTV</sequence>
<dbReference type="STRING" id="39480.EUAN_00210"/>
<dbReference type="AlphaFoldDB" id="A0A1S1VBF1"/>
<reference evidence="1 2" key="1">
    <citation type="submission" date="2016-09" db="EMBL/GenBank/DDBJ databases">
        <title>Genome sequence of Eubacterium angustum.</title>
        <authorList>
            <person name="Poehlein A."/>
            <person name="Daniel R."/>
        </authorList>
    </citation>
    <scope>NUCLEOTIDE SEQUENCE [LARGE SCALE GENOMIC DNA]</scope>
    <source>
        <strain evidence="1 2">DSM 1989</strain>
    </source>
</reference>
<dbReference type="InterPro" id="IPR014199">
    <property type="entry name" value="Spore_YtxC"/>
</dbReference>
<proteinExistence type="predicted"/>
<accession>A0A1S1VBF1</accession>
<evidence type="ECO:0000313" key="1">
    <source>
        <dbReference type="EMBL" id="OHW63159.1"/>
    </source>
</evidence>
<gene>
    <name evidence="1" type="ORF">EUAN_00210</name>
</gene>
<keyword evidence="2" id="KW-1185">Reference proteome</keyword>
<evidence type="ECO:0000313" key="2">
    <source>
        <dbReference type="Proteomes" id="UP000180254"/>
    </source>
</evidence>
<protein>
    <submittedName>
        <fullName evidence="1">YtxC-like family protein</fullName>
    </submittedName>
</protein>
<organism evidence="1 2">
    <name type="scientific">Andreesenia angusta</name>
    <dbReference type="NCBI Taxonomy" id="39480"/>
    <lineage>
        <taxon>Bacteria</taxon>
        <taxon>Bacillati</taxon>
        <taxon>Bacillota</taxon>
        <taxon>Tissierellia</taxon>
        <taxon>Tissierellales</taxon>
        <taxon>Gottschalkiaceae</taxon>
        <taxon>Andreesenia</taxon>
    </lineage>
</organism>
<dbReference type="Pfam" id="PF08812">
    <property type="entry name" value="YtxC"/>
    <property type="match status" value="1"/>
</dbReference>